<dbReference type="Proteomes" id="UP001311915">
    <property type="component" value="Unassembled WGS sequence"/>
</dbReference>
<gene>
    <name evidence="1" type="ORF">R3W88_004498</name>
</gene>
<organism evidence="1 2">
    <name type="scientific">Solanum pinnatisectum</name>
    <name type="common">tansyleaf nightshade</name>
    <dbReference type="NCBI Taxonomy" id="50273"/>
    <lineage>
        <taxon>Eukaryota</taxon>
        <taxon>Viridiplantae</taxon>
        <taxon>Streptophyta</taxon>
        <taxon>Embryophyta</taxon>
        <taxon>Tracheophyta</taxon>
        <taxon>Spermatophyta</taxon>
        <taxon>Magnoliopsida</taxon>
        <taxon>eudicotyledons</taxon>
        <taxon>Gunneridae</taxon>
        <taxon>Pentapetalae</taxon>
        <taxon>asterids</taxon>
        <taxon>lamiids</taxon>
        <taxon>Solanales</taxon>
        <taxon>Solanaceae</taxon>
        <taxon>Solanoideae</taxon>
        <taxon>Solaneae</taxon>
        <taxon>Solanum</taxon>
    </lineage>
</organism>
<name>A0AAV9KBW3_9SOLN</name>
<comment type="caution">
    <text evidence="1">The sequence shown here is derived from an EMBL/GenBank/DDBJ whole genome shotgun (WGS) entry which is preliminary data.</text>
</comment>
<dbReference type="PANTHER" id="PTHR33116:SF67">
    <property type="entry name" value="REVERSE TRANSCRIPTASE"/>
    <property type="match status" value="1"/>
</dbReference>
<accession>A0AAV9KBW3</accession>
<protein>
    <submittedName>
        <fullName evidence="1">Uncharacterized protein</fullName>
    </submittedName>
</protein>
<evidence type="ECO:0000313" key="2">
    <source>
        <dbReference type="Proteomes" id="UP001311915"/>
    </source>
</evidence>
<dbReference type="PANTHER" id="PTHR33116">
    <property type="entry name" value="REVERSE TRANSCRIPTASE ZINC-BINDING DOMAIN-CONTAINING PROTEIN-RELATED-RELATED"/>
    <property type="match status" value="1"/>
</dbReference>
<dbReference type="EMBL" id="JAWPEI010000011">
    <property type="protein sequence ID" value="KAK4709985.1"/>
    <property type="molecule type" value="Genomic_DNA"/>
</dbReference>
<sequence>MPLHCLIINHLAYADNIVIFSNGKSSSLRLIMNCINDYEISSDQLVNRDKSFFFPPPRTAAQRINRIRRCTCFMDKTFPFAHLGCPLYVSRKLIVYFDNMVSKVVKRLNGWHGKFLSYGGKIILIKSVLQSLPLYTLSPLTPPKGTLALIEKHLANFFWGNSQDHKNYHWSSWANLCVPCDEGGIGIRSMEDFSNIFAMKRWWRLRTSDSLWVAFVKQKYCIGADMVSKK</sequence>
<reference evidence="1 2" key="1">
    <citation type="submission" date="2023-10" db="EMBL/GenBank/DDBJ databases">
        <title>Genome-Wide Identification Analysis in wild type Solanum Pinnatisectum Reveals Some Genes Defensing Phytophthora Infestans.</title>
        <authorList>
            <person name="Sun C."/>
        </authorList>
    </citation>
    <scope>NUCLEOTIDE SEQUENCE [LARGE SCALE GENOMIC DNA]</scope>
    <source>
        <strain evidence="1">LQN</strain>
        <tissue evidence="1">Leaf</tissue>
    </source>
</reference>
<evidence type="ECO:0000313" key="1">
    <source>
        <dbReference type="EMBL" id="KAK4709985.1"/>
    </source>
</evidence>
<keyword evidence="2" id="KW-1185">Reference proteome</keyword>
<dbReference type="AlphaFoldDB" id="A0AAV9KBW3"/>
<proteinExistence type="predicted"/>